<dbReference type="Pfam" id="PF02798">
    <property type="entry name" value="GST_N"/>
    <property type="match status" value="1"/>
</dbReference>
<feature type="domain" description="GST N-terminal" evidence="3">
    <location>
        <begin position="5"/>
        <end position="94"/>
    </location>
</feature>
<proteinExistence type="inferred from homology"/>
<dbReference type="PROSITE" id="PS50405">
    <property type="entry name" value="GST_CTER"/>
    <property type="match status" value="1"/>
</dbReference>
<evidence type="ECO:0000259" key="3">
    <source>
        <dbReference type="PROSITE" id="PS50404"/>
    </source>
</evidence>
<dbReference type="Gene3D" id="1.20.1050.10">
    <property type="match status" value="1"/>
</dbReference>
<dbReference type="InterPro" id="IPR004046">
    <property type="entry name" value="GST_C"/>
</dbReference>
<evidence type="ECO:0000313" key="5">
    <source>
        <dbReference type="EMBL" id="TEB30194.1"/>
    </source>
</evidence>
<dbReference type="InterPro" id="IPR040079">
    <property type="entry name" value="Glutathione_S-Trfase"/>
</dbReference>
<name>A0A4Y7T8B1_COPMI</name>
<dbReference type="PANTHER" id="PTHR44051:SF8">
    <property type="entry name" value="GLUTATHIONE S-TRANSFERASE GSTA"/>
    <property type="match status" value="1"/>
</dbReference>
<dbReference type="PANTHER" id="PTHR44051">
    <property type="entry name" value="GLUTATHIONE S-TRANSFERASE-RELATED"/>
    <property type="match status" value="1"/>
</dbReference>
<dbReference type="GO" id="GO:0016740">
    <property type="term" value="F:transferase activity"/>
    <property type="evidence" value="ECO:0007669"/>
    <property type="project" value="UniProtKB-KW"/>
</dbReference>
<evidence type="ECO:0000313" key="6">
    <source>
        <dbReference type="Proteomes" id="UP000298030"/>
    </source>
</evidence>
<dbReference type="Pfam" id="PF00043">
    <property type="entry name" value="GST_C"/>
    <property type="match status" value="1"/>
</dbReference>
<dbReference type="SUPFAM" id="SSF52833">
    <property type="entry name" value="Thioredoxin-like"/>
    <property type="match status" value="1"/>
</dbReference>
<keyword evidence="6" id="KW-1185">Reference proteome</keyword>
<evidence type="ECO:0000256" key="2">
    <source>
        <dbReference type="RuleBase" id="RU003494"/>
    </source>
</evidence>
<dbReference type="SFLD" id="SFLDG00358">
    <property type="entry name" value="Main_(cytGST)"/>
    <property type="match status" value="1"/>
</dbReference>
<dbReference type="InterPro" id="IPR010987">
    <property type="entry name" value="Glutathione-S-Trfase_C-like"/>
</dbReference>
<dbReference type="SFLD" id="SFLDG01151">
    <property type="entry name" value="Main.2:_Nu-like"/>
    <property type="match status" value="1"/>
</dbReference>
<dbReference type="Gene3D" id="3.40.30.10">
    <property type="entry name" value="Glutaredoxin"/>
    <property type="match status" value="1"/>
</dbReference>
<dbReference type="EMBL" id="QPFP01000024">
    <property type="protein sequence ID" value="TEB30194.1"/>
    <property type="molecule type" value="Genomic_DNA"/>
</dbReference>
<organism evidence="5 6">
    <name type="scientific">Coprinellus micaceus</name>
    <name type="common">Glistening ink-cap mushroom</name>
    <name type="synonym">Coprinus micaceus</name>
    <dbReference type="NCBI Taxonomy" id="71717"/>
    <lineage>
        <taxon>Eukaryota</taxon>
        <taxon>Fungi</taxon>
        <taxon>Dikarya</taxon>
        <taxon>Basidiomycota</taxon>
        <taxon>Agaricomycotina</taxon>
        <taxon>Agaricomycetes</taxon>
        <taxon>Agaricomycetidae</taxon>
        <taxon>Agaricales</taxon>
        <taxon>Agaricineae</taxon>
        <taxon>Psathyrellaceae</taxon>
        <taxon>Coprinellus</taxon>
    </lineage>
</organism>
<evidence type="ECO:0000256" key="1">
    <source>
        <dbReference type="ARBA" id="ARBA00007409"/>
    </source>
</evidence>
<dbReference type="SFLD" id="SFLDS00019">
    <property type="entry name" value="Glutathione_Transferase_(cytos"/>
    <property type="match status" value="1"/>
</dbReference>
<comment type="similarity">
    <text evidence="1 2">Belongs to the GST superfamily.</text>
</comment>
<reference evidence="5 6" key="1">
    <citation type="journal article" date="2019" name="Nat. Ecol. Evol.">
        <title>Megaphylogeny resolves global patterns of mushroom evolution.</title>
        <authorList>
            <person name="Varga T."/>
            <person name="Krizsan K."/>
            <person name="Foldi C."/>
            <person name="Dima B."/>
            <person name="Sanchez-Garcia M."/>
            <person name="Sanchez-Ramirez S."/>
            <person name="Szollosi G.J."/>
            <person name="Szarkandi J.G."/>
            <person name="Papp V."/>
            <person name="Albert L."/>
            <person name="Andreopoulos W."/>
            <person name="Angelini C."/>
            <person name="Antonin V."/>
            <person name="Barry K.W."/>
            <person name="Bougher N.L."/>
            <person name="Buchanan P."/>
            <person name="Buyck B."/>
            <person name="Bense V."/>
            <person name="Catcheside P."/>
            <person name="Chovatia M."/>
            <person name="Cooper J."/>
            <person name="Damon W."/>
            <person name="Desjardin D."/>
            <person name="Finy P."/>
            <person name="Geml J."/>
            <person name="Haridas S."/>
            <person name="Hughes K."/>
            <person name="Justo A."/>
            <person name="Karasinski D."/>
            <person name="Kautmanova I."/>
            <person name="Kiss B."/>
            <person name="Kocsube S."/>
            <person name="Kotiranta H."/>
            <person name="LaButti K.M."/>
            <person name="Lechner B.E."/>
            <person name="Liimatainen K."/>
            <person name="Lipzen A."/>
            <person name="Lukacs Z."/>
            <person name="Mihaltcheva S."/>
            <person name="Morgado L.N."/>
            <person name="Niskanen T."/>
            <person name="Noordeloos M.E."/>
            <person name="Ohm R.A."/>
            <person name="Ortiz-Santana B."/>
            <person name="Ovrebo C."/>
            <person name="Racz N."/>
            <person name="Riley R."/>
            <person name="Savchenko A."/>
            <person name="Shiryaev A."/>
            <person name="Soop K."/>
            <person name="Spirin V."/>
            <person name="Szebenyi C."/>
            <person name="Tomsovsky M."/>
            <person name="Tulloss R.E."/>
            <person name="Uehling J."/>
            <person name="Grigoriev I.V."/>
            <person name="Vagvolgyi C."/>
            <person name="Papp T."/>
            <person name="Martin F.M."/>
            <person name="Miettinen O."/>
            <person name="Hibbett D.S."/>
            <person name="Nagy L.G."/>
        </authorList>
    </citation>
    <scope>NUCLEOTIDE SEQUENCE [LARGE SCALE GENOMIC DNA]</scope>
    <source>
        <strain evidence="5 6">FP101781</strain>
    </source>
</reference>
<dbReference type="AlphaFoldDB" id="A0A4Y7T8B1"/>
<dbReference type="Proteomes" id="UP000298030">
    <property type="component" value="Unassembled WGS sequence"/>
</dbReference>
<dbReference type="CDD" id="cd03048">
    <property type="entry name" value="GST_N_Ure2p_like"/>
    <property type="match status" value="1"/>
</dbReference>
<gene>
    <name evidence="5" type="ORF">FA13DRAFT_1631271</name>
</gene>
<evidence type="ECO:0000259" key="4">
    <source>
        <dbReference type="PROSITE" id="PS50405"/>
    </source>
</evidence>
<dbReference type="SUPFAM" id="SSF47616">
    <property type="entry name" value="GST C-terminal domain-like"/>
    <property type="match status" value="1"/>
</dbReference>
<keyword evidence="5" id="KW-0808">Transferase</keyword>
<protein>
    <submittedName>
        <fullName evidence="5">Glutathione S-transferase</fullName>
    </submittedName>
</protein>
<dbReference type="STRING" id="71717.A0A4Y7T8B1"/>
<feature type="domain" description="GST C-terminal" evidence="4">
    <location>
        <begin position="103"/>
        <end position="225"/>
    </location>
</feature>
<dbReference type="InterPro" id="IPR036282">
    <property type="entry name" value="Glutathione-S-Trfase_C_sf"/>
</dbReference>
<dbReference type="InterPro" id="IPR004045">
    <property type="entry name" value="Glutathione_S-Trfase_N"/>
</dbReference>
<dbReference type="OrthoDB" id="422574at2759"/>
<sequence length="225" mass="25636">MSSASKPIHLYTLPTPNGVAVSVYLDELKKAYPGFDYDSTRIDISTNVQKEPWFIKLNPNGRIPVITDKARGDFNVFETSAILLYLAQHYDKEHKFWFNPEQEANSYSELLQWLFFAHGGIGPMQGQNHHFNKYAPEKIPYAQKRYIDETKRLYGVLDIRLTGRNYLAGEGKGKYSLADIKTFPWVKFHGHASIETLDEFPNVKAWLDRCLAKEASETGAKVGSA</sequence>
<accession>A0A4Y7T8B1</accession>
<comment type="caution">
    <text evidence="5">The sequence shown here is derived from an EMBL/GenBank/DDBJ whole genome shotgun (WGS) entry which is preliminary data.</text>
</comment>
<dbReference type="InterPro" id="IPR036249">
    <property type="entry name" value="Thioredoxin-like_sf"/>
</dbReference>
<dbReference type="PROSITE" id="PS50404">
    <property type="entry name" value="GST_NTER"/>
    <property type="match status" value="1"/>
</dbReference>